<evidence type="ECO:0000256" key="2">
    <source>
        <dbReference type="ARBA" id="ARBA00023043"/>
    </source>
</evidence>
<feature type="compositionally biased region" description="Basic and acidic residues" evidence="4">
    <location>
        <begin position="380"/>
        <end position="390"/>
    </location>
</feature>
<feature type="region of interest" description="Disordered" evidence="4">
    <location>
        <begin position="465"/>
        <end position="536"/>
    </location>
</feature>
<accession>A0A9P6QSW0</accession>
<dbReference type="EMBL" id="JAAAIN010003033">
    <property type="protein sequence ID" value="KAG0288285.1"/>
    <property type="molecule type" value="Genomic_DNA"/>
</dbReference>
<sequence>HEDDDDDGDDGCPWDALHVATDKFGDKDTCLVKFALDNGQPIDSVVNGVLPIHAACCSNGNVAVVLFLIERGADVNSRRYPRKYSGDRVVGAQTVGTTGSTPLHFAAANGCLAIVEILLRHGATPDLADKYGSTPYTVATARNHPDVAALIHMHLSMQRGVQAITPDFDLCDSKSSDPFTSPRSSGDFSRRISAVMAPTRSGLESSSRQLPSRISTDVSSPPPAAPGASSRNIYQRRVSLPCIIESPSSPVASNLPRQSCDLGRPPLSMEPLHSRNKSTDSHLSGAPSRLSNIFSLNRTQQPGTAQTTLTSSSDNTPPVPRLADPTVPPVPGGRRRSVDLLGTGFLSPRPAFAVNRRKSLDQLRAATAVVSDAIIPEGKTVDSKARRDSDASTSETIVSSGQSSCSTLVHPMISMAGNDSRTQLDKIQSPSSSPRSNDTLAVEVSETKDPTADMISASSLAALRRASSASEPGFRSSLDLRSMTSPRHHNMDTKARHRRSMQEPLDASFFSPPSASSLQDTLRRNPKIDDNGGIKHRASFSGSATVSGRFSRFWSYASGRESPDSTAIHSKDNSAETLGSVTSNNDDVAPWTMSEMSDGHYFSEKDFSVSNRKSRNGVMNRFSGLWSRR</sequence>
<evidence type="ECO:0000256" key="3">
    <source>
        <dbReference type="PROSITE-ProRule" id="PRU00023"/>
    </source>
</evidence>
<evidence type="ECO:0008006" key="7">
    <source>
        <dbReference type="Google" id="ProtNLM"/>
    </source>
</evidence>
<proteinExistence type="predicted"/>
<protein>
    <recommendedName>
        <fullName evidence="7">Ankyrin</fullName>
    </recommendedName>
</protein>
<dbReference type="Pfam" id="PF12796">
    <property type="entry name" value="Ank_2"/>
    <property type="match status" value="2"/>
</dbReference>
<feature type="non-terminal residue" evidence="5">
    <location>
        <position position="629"/>
    </location>
</feature>
<dbReference type="OrthoDB" id="194358at2759"/>
<name>A0A9P6QSW0_9FUNG</name>
<keyword evidence="2 3" id="KW-0040">ANK repeat</keyword>
<feature type="compositionally biased region" description="Polar residues" evidence="4">
    <location>
        <begin position="202"/>
        <end position="218"/>
    </location>
</feature>
<gene>
    <name evidence="5" type="ORF">BGZ97_006865</name>
</gene>
<feature type="compositionally biased region" description="Polar residues" evidence="4">
    <location>
        <begin position="575"/>
        <end position="586"/>
    </location>
</feature>
<evidence type="ECO:0000313" key="5">
    <source>
        <dbReference type="EMBL" id="KAG0288285.1"/>
    </source>
</evidence>
<feature type="compositionally biased region" description="Low complexity" evidence="4">
    <location>
        <begin position="507"/>
        <end position="517"/>
    </location>
</feature>
<dbReference type="AlphaFoldDB" id="A0A9P6QSW0"/>
<feature type="repeat" description="ANK" evidence="3">
    <location>
        <begin position="47"/>
        <end position="80"/>
    </location>
</feature>
<feature type="compositionally biased region" description="Polar residues" evidence="4">
    <location>
        <begin position="246"/>
        <end position="257"/>
    </location>
</feature>
<feature type="compositionally biased region" description="Polar residues" evidence="4">
    <location>
        <begin position="300"/>
        <end position="316"/>
    </location>
</feature>
<feature type="region of interest" description="Disordered" evidence="4">
    <location>
        <begin position="417"/>
        <end position="453"/>
    </location>
</feature>
<feature type="compositionally biased region" description="Polar residues" evidence="4">
    <location>
        <begin position="391"/>
        <end position="405"/>
    </location>
</feature>
<evidence type="ECO:0000256" key="4">
    <source>
        <dbReference type="SAM" id="MobiDB-lite"/>
    </source>
</evidence>
<evidence type="ECO:0000313" key="6">
    <source>
        <dbReference type="Proteomes" id="UP000823405"/>
    </source>
</evidence>
<organism evidence="5 6">
    <name type="scientific">Linnemannia gamsii</name>
    <dbReference type="NCBI Taxonomy" id="64522"/>
    <lineage>
        <taxon>Eukaryota</taxon>
        <taxon>Fungi</taxon>
        <taxon>Fungi incertae sedis</taxon>
        <taxon>Mucoromycota</taxon>
        <taxon>Mortierellomycotina</taxon>
        <taxon>Mortierellomycetes</taxon>
        <taxon>Mortierellales</taxon>
        <taxon>Mortierellaceae</taxon>
        <taxon>Linnemannia</taxon>
    </lineage>
</organism>
<dbReference type="InterPro" id="IPR002110">
    <property type="entry name" value="Ankyrin_rpt"/>
</dbReference>
<dbReference type="Gene3D" id="1.25.40.20">
    <property type="entry name" value="Ankyrin repeat-containing domain"/>
    <property type="match status" value="1"/>
</dbReference>
<dbReference type="PANTHER" id="PTHR24173:SF74">
    <property type="entry name" value="ANKYRIN REPEAT DOMAIN-CONTAINING PROTEIN 16"/>
    <property type="match status" value="1"/>
</dbReference>
<evidence type="ECO:0000256" key="1">
    <source>
        <dbReference type="ARBA" id="ARBA00022737"/>
    </source>
</evidence>
<feature type="region of interest" description="Disordered" evidence="4">
    <location>
        <begin position="380"/>
        <end position="405"/>
    </location>
</feature>
<feature type="compositionally biased region" description="Basic and acidic residues" evidence="4">
    <location>
        <begin position="521"/>
        <end position="533"/>
    </location>
</feature>
<feature type="region of interest" description="Disordered" evidence="4">
    <location>
        <begin position="246"/>
        <end position="288"/>
    </location>
</feature>
<keyword evidence="6" id="KW-1185">Reference proteome</keyword>
<feature type="region of interest" description="Disordered" evidence="4">
    <location>
        <begin position="197"/>
        <end position="232"/>
    </location>
</feature>
<feature type="region of interest" description="Disordered" evidence="4">
    <location>
        <begin position="561"/>
        <end position="590"/>
    </location>
</feature>
<dbReference type="InterPro" id="IPR036770">
    <property type="entry name" value="Ankyrin_rpt-contain_sf"/>
</dbReference>
<feature type="region of interest" description="Disordered" evidence="4">
    <location>
        <begin position="300"/>
        <end position="336"/>
    </location>
</feature>
<feature type="repeat" description="ANK" evidence="3">
    <location>
        <begin position="98"/>
        <end position="130"/>
    </location>
</feature>
<dbReference type="Proteomes" id="UP000823405">
    <property type="component" value="Unassembled WGS sequence"/>
</dbReference>
<keyword evidence="1" id="KW-0677">Repeat</keyword>
<dbReference type="SUPFAM" id="SSF48403">
    <property type="entry name" value="Ankyrin repeat"/>
    <property type="match status" value="1"/>
</dbReference>
<feature type="compositionally biased region" description="Polar residues" evidence="4">
    <location>
        <begin position="417"/>
        <end position="439"/>
    </location>
</feature>
<dbReference type="PANTHER" id="PTHR24173">
    <property type="entry name" value="ANKYRIN REPEAT CONTAINING"/>
    <property type="match status" value="1"/>
</dbReference>
<reference evidence="5" key="1">
    <citation type="journal article" date="2020" name="Fungal Divers.">
        <title>Resolving the Mortierellaceae phylogeny through synthesis of multi-gene phylogenetics and phylogenomics.</title>
        <authorList>
            <person name="Vandepol N."/>
            <person name="Liber J."/>
            <person name="Desiro A."/>
            <person name="Na H."/>
            <person name="Kennedy M."/>
            <person name="Barry K."/>
            <person name="Grigoriev I.V."/>
            <person name="Miller A.N."/>
            <person name="O'Donnell K."/>
            <person name="Stajich J.E."/>
            <person name="Bonito G."/>
        </authorList>
    </citation>
    <scope>NUCLEOTIDE SEQUENCE</scope>
    <source>
        <strain evidence="5">NVP60</strain>
    </source>
</reference>
<dbReference type="PROSITE" id="PS50088">
    <property type="entry name" value="ANK_REPEAT"/>
    <property type="match status" value="2"/>
</dbReference>
<dbReference type="PROSITE" id="PS50297">
    <property type="entry name" value="ANK_REP_REGION"/>
    <property type="match status" value="2"/>
</dbReference>
<comment type="caution">
    <text evidence="5">The sequence shown here is derived from an EMBL/GenBank/DDBJ whole genome shotgun (WGS) entry which is preliminary data.</text>
</comment>
<dbReference type="SMART" id="SM00248">
    <property type="entry name" value="ANK"/>
    <property type="match status" value="3"/>
</dbReference>